<name>A0ABT9C7W6_9BACL</name>
<proteinExistence type="predicted"/>
<sequence>MIDNRMDIKVMFTCTQCGQEVSVPFNEEDVAVRTCPACKHTYSIMKPVIGEEILLDWHQEALIQKLRADKTEEDKVSLMRLVVKVIELLTWRDKGNGQTEAIEAMREWLIFNGIPKPLTELIVSNENRQQLPKS</sequence>
<dbReference type="EMBL" id="JAUQTB010000001">
    <property type="protein sequence ID" value="MDO7905360.1"/>
    <property type="molecule type" value="Genomic_DNA"/>
</dbReference>
<comment type="caution">
    <text evidence="1">The sequence shown here is derived from an EMBL/GenBank/DDBJ whole genome shotgun (WGS) entry which is preliminary data.</text>
</comment>
<evidence type="ECO:0000313" key="1">
    <source>
        <dbReference type="EMBL" id="MDO7905360.1"/>
    </source>
</evidence>
<dbReference type="Proteomes" id="UP001240171">
    <property type="component" value="Unassembled WGS sequence"/>
</dbReference>
<keyword evidence="2" id="KW-1185">Reference proteome</keyword>
<reference evidence="1 2" key="1">
    <citation type="submission" date="2023-07" db="EMBL/GenBank/DDBJ databases">
        <title>Paenibacillus sp. JX-17 nov. isolated from soil.</title>
        <authorList>
            <person name="Wan Y."/>
            <person name="Liu B."/>
        </authorList>
    </citation>
    <scope>NUCLEOTIDE SEQUENCE [LARGE SCALE GENOMIC DNA]</scope>
    <source>
        <strain evidence="1 2">JX-17</strain>
    </source>
</reference>
<dbReference type="RefSeq" id="WP_305022530.1">
    <property type="nucleotide sequence ID" value="NZ_JAUQTB010000001.1"/>
</dbReference>
<gene>
    <name evidence="1" type="ORF">Q5741_02905</name>
</gene>
<accession>A0ABT9C7W6</accession>
<protein>
    <submittedName>
        <fullName evidence="1">Uncharacterized protein</fullName>
    </submittedName>
</protein>
<evidence type="ECO:0000313" key="2">
    <source>
        <dbReference type="Proteomes" id="UP001240171"/>
    </source>
</evidence>
<organism evidence="1 2">
    <name type="scientific">Paenibacillus lacisoli</name>
    <dbReference type="NCBI Taxonomy" id="3064525"/>
    <lineage>
        <taxon>Bacteria</taxon>
        <taxon>Bacillati</taxon>
        <taxon>Bacillota</taxon>
        <taxon>Bacilli</taxon>
        <taxon>Bacillales</taxon>
        <taxon>Paenibacillaceae</taxon>
        <taxon>Paenibacillus</taxon>
    </lineage>
</organism>